<dbReference type="OrthoDB" id="39175at2759"/>
<feature type="region of interest" description="Disordered" evidence="1">
    <location>
        <begin position="138"/>
        <end position="161"/>
    </location>
</feature>
<dbReference type="EMBL" id="CDMC01000007">
    <property type="protein sequence ID" value="CEN62722.1"/>
    <property type="molecule type" value="Genomic_DNA"/>
</dbReference>
<dbReference type="AlphaFoldDB" id="A0A0U5GXG6"/>
<keyword evidence="3" id="KW-1185">Reference proteome</keyword>
<proteinExistence type="predicted"/>
<organism evidence="2 3">
    <name type="scientific">Aspergillus calidoustus</name>
    <dbReference type="NCBI Taxonomy" id="454130"/>
    <lineage>
        <taxon>Eukaryota</taxon>
        <taxon>Fungi</taxon>
        <taxon>Dikarya</taxon>
        <taxon>Ascomycota</taxon>
        <taxon>Pezizomycotina</taxon>
        <taxon>Eurotiomycetes</taxon>
        <taxon>Eurotiomycetidae</taxon>
        <taxon>Eurotiales</taxon>
        <taxon>Aspergillaceae</taxon>
        <taxon>Aspergillus</taxon>
        <taxon>Aspergillus subgen. Nidulantes</taxon>
    </lineage>
</organism>
<dbReference type="Proteomes" id="UP000054771">
    <property type="component" value="Unassembled WGS sequence"/>
</dbReference>
<evidence type="ECO:0000313" key="2">
    <source>
        <dbReference type="EMBL" id="CEN62722.1"/>
    </source>
</evidence>
<evidence type="ECO:0000313" key="3">
    <source>
        <dbReference type="Proteomes" id="UP000054771"/>
    </source>
</evidence>
<dbReference type="STRING" id="454130.A0A0U5GXG6"/>
<feature type="compositionally biased region" description="Basic and acidic residues" evidence="1">
    <location>
        <begin position="144"/>
        <end position="157"/>
    </location>
</feature>
<accession>A0A0U5GXG6</accession>
<sequence>MILHFSYYYALCAVYRRFSPLFTQEQGSVQLPHHNHPTHIEAARSMALLTKHLDVESFTPGWLAFYYPFTALTTIFIHVLSSPLDESTPRDIVLMETIVGLLGRLEYVTSGEAAFTNSREFVRQARLFVDRHRKPAYHNSMTDSADRRSNDVPDDHSQQSQSYLDQTLFDGAGSLSTLSGTRVASRRAAEDELFTTLTTPPNHDLDGTYVHRLLYPDMVPTLSPPVDISNDHDQWLGTWVPAPIISS</sequence>
<evidence type="ECO:0000256" key="1">
    <source>
        <dbReference type="SAM" id="MobiDB-lite"/>
    </source>
</evidence>
<name>A0A0U5GXG6_ASPCI</name>
<reference evidence="3" key="1">
    <citation type="journal article" date="2016" name="Genome Announc.">
        <title>Draft genome sequences of fungus Aspergillus calidoustus.</title>
        <authorList>
            <person name="Horn F."/>
            <person name="Linde J."/>
            <person name="Mattern D.J."/>
            <person name="Walther G."/>
            <person name="Guthke R."/>
            <person name="Scherlach K."/>
            <person name="Martin K."/>
            <person name="Brakhage A.A."/>
            <person name="Petzke L."/>
            <person name="Valiante V."/>
        </authorList>
    </citation>
    <scope>NUCLEOTIDE SEQUENCE [LARGE SCALE GENOMIC DNA]</scope>
    <source>
        <strain evidence="3">SF006504</strain>
    </source>
</reference>
<dbReference type="CDD" id="cd12148">
    <property type="entry name" value="fungal_TF_MHR"/>
    <property type="match status" value="1"/>
</dbReference>
<protein>
    <submittedName>
        <fullName evidence="2">Uncharacterized protein</fullName>
    </submittedName>
</protein>
<gene>
    <name evidence="2" type="ORF">ASPCAL09354</name>
</gene>